<evidence type="ECO:0000256" key="3">
    <source>
        <dbReference type="ARBA" id="ARBA00011738"/>
    </source>
</evidence>
<evidence type="ECO:0000256" key="4">
    <source>
        <dbReference type="ARBA" id="ARBA00022448"/>
    </source>
</evidence>
<dbReference type="InterPro" id="IPR026022">
    <property type="entry name" value="PhoU_dom"/>
</dbReference>
<dbReference type="GO" id="GO:0030643">
    <property type="term" value="P:intracellular phosphate ion homeostasis"/>
    <property type="evidence" value="ECO:0007669"/>
    <property type="project" value="InterPro"/>
</dbReference>
<evidence type="ECO:0000313" key="11">
    <source>
        <dbReference type="Proteomes" id="UP000630142"/>
    </source>
</evidence>
<sequence>MVAQQHIVRAYDEELKFLSARIGAMGGHAERMVERAVQALVSSDAALAQRIIHDDKMLDDAQREIDEKAIVIIARRQPLAHDLREIIGAIRISSDLERIGDLGKNIAKRVVAVSEARQPLRVFRGMEALSALALAQLKEVLDIFASRSVDRIASLRDRDDQIDQMYTSMFRELLTYMMEDPRNIAPCTHLLFCAKNIERIGDHATNIAETVYYTATGRQLPTERPKDDLSHDVIAPMAVSQ</sequence>
<keyword evidence="6 8" id="KW-0592">Phosphate transport</keyword>
<proteinExistence type="inferred from homology"/>
<comment type="function">
    <text evidence="7 8">Plays a role in the regulation of phosphate uptake.</text>
</comment>
<evidence type="ECO:0000256" key="8">
    <source>
        <dbReference type="PIRNR" id="PIRNR003107"/>
    </source>
</evidence>
<evidence type="ECO:0000313" key="10">
    <source>
        <dbReference type="EMBL" id="GHD14629.1"/>
    </source>
</evidence>
<dbReference type="InterPro" id="IPR028366">
    <property type="entry name" value="PhoU"/>
</dbReference>
<protein>
    <recommendedName>
        <fullName evidence="8">Phosphate-specific transport system accessory protein PhoU</fullName>
    </recommendedName>
</protein>
<gene>
    <name evidence="10" type="ORF">GCM10016234_20410</name>
</gene>
<dbReference type="InterPro" id="IPR038078">
    <property type="entry name" value="PhoU-like_sf"/>
</dbReference>
<dbReference type="EMBL" id="BMZQ01000002">
    <property type="protein sequence ID" value="GHD14629.1"/>
    <property type="molecule type" value="Genomic_DNA"/>
</dbReference>
<evidence type="ECO:0000256" key="1">
    <source>
        <dbReference type="ARBA" id="ARBA00004496"/>
    </source>
</evidence>
<dbReference type="GO" id="GO:0005737">
    <property type="term" value="C:cytoplasm"/>
    <property type="evidence" value="ECO:0007669"/>
    <property type="project" value="UniProtKB-SubCell"/>
</dbReference>
<name>A0A8J3DRJ4_9HYPH</name>
<dbReference type="GO" id="GO:0045936">
    <property type="term" value="P:negative regulation of phosphate metabolic process"/>
    <property type="evidence" value="ECO:0007669"/>
    <property type="project" value="InterPro"/>
</dbReference>
<feature type="domain" description="PhoU" evidence="9">
    <location>
        <begin position="129"/>
        <end position="211"/>
    </location>
</feature>
<dbReference type="PANTHER" id="PTHR42930:SF3">
    <property type="entry name" value="PHOSPHATE-SPECIFIC TRANSPORT SYSTEM ACCESSORY PROTEIN PHOU"/>
    <property type="match status" value="1"/>
</dbReference>
<dbReference type="PANTHER" id="PTHR42930">
    <property type="entry name" value="PHOSPHATE-SPECIFIC TRANSPORT SYSTEM ACCESSORY PROTEIN PHOU"/>
    <property type="match status" value="1"/>
</dbReference>
<keyword evidence="11" id="KW-1185">Reference proteome</keyword>
<evidence type="ECO:0000259" key="9">
    <source>
        <dbReference type="Pfam" id="PF01895"/>
    </source>
</evidence>
<dbReference type="GO" id="GO:0006817">
    <property type="term" value="P:phosphate ion transport"/>
    <property type="evidence" value="ECO:0007669"/>
    <property type="project" value="UniProtKB-KW"/>
</dbReference>
<dbReference type="AlphaFoldDB" id="A0A8J3DRJ4"/>
<comment type="caution">
    <text evidence="10">The sequence shown here is derived from an EMBL/GenBank/DDBJ whole genome shotgun (WGS) entry which is preliminary data.</text>
</comment>
<dbReference type="SUPFAM" id="SSF109755">
    <property type="entry name" value="PhoU-like"/>
    <property type="match status" value="1"/>
</dbReference>
<dbReference type="Proteomes" id="UP000630142">
    <property type="component" value="Unassembled WGS sequence"/>
</dbReference>
<keyword evidence="4 8" id="KW-0813">Transport</keyword>
<dbReference type="Gene3D" id="1.20.58.220">
    <property type="entry name" value="Phosphate transport system protein phou homolog 2, domain 2"/>
    <property type="match status" value="2"/>
</dbReference>
<accession>A0A8J3DRJ4</accession>
<keyword evidence="5 8" id="KW-0963">Cytoplasm</keyword>
<dbReference type="RefSeq" id="WP_189503515.1">
    <property type="nucleotide sequence ID" value="NZ_BMZQ01000002.1"/>
</dbReference>
<organism evidence="10 11">
    <name type="scientific">Tianweitania populi</name>
    <dbReference type="NCBI Taxonomy" id="1607949"/>
    <lineage>
        <taxon>Bacteria</taxon>
        <taxon>Pseudomonadati</taxon>
        <taxon>Pseudomonadota</taxon>
        <taxon>Alphaproteobacteria</taxon>
        <taxon>Hyphomicrobiales</taxon>
        <taxon>Phyllobacteriaceae</taxon>
        <taxon>Tianweitania</taxon>
    </lineage>
</organism>
<evidence type="ECO:0000256" key="2">
    <source>
        <dbReference type="ARBA" id="ARBA00008107"/>
    </source>
</evidence>
<evidence type="ECO:0000256" key="6">
    <source>
        <dbReference type="ARBA" id="ARBA00022592"/>
    </source>
</evidence>
<evidence type="ECO:0000256" key="7">
    <source>
        <dbReference type="ARBA" id="ARBA00056181"/>
    </source>
</evidence>
<comment type="subcellular location">
    <subcellularLocation>
        <location evidence="1 8">Cytoplasm</location>
    </subcellularLocation>
</comment>
<reference evidence="10" key="1">
    <citation type="journal article" date="2014" name="Int. J. Syst. Evol. Microbiol.">
        <title>Complete genome sequence of Corynebacterium casei LMG S-19264T (=DSM 44701T), isolated from a smear-ripened cheese.</title>
        <authorList>
            <consortium name="US DOE Joint Genome Institute (JGI-PGF)"/>
            <person name="Walter F."/>
            <person name="Albersmeier A."/>
            <person name="Kalinowski J."/>
            <person name="Ruckert C."/>
        </authorList>
    </citation>
    <scope>NUCLEOTIDE SEQUENCE</scope>
    <source>
        <strain evidence="10">KCTC 42249</strain>
    </source>
</reference>
<reference evidence="10" key="2">
    <citation type="submission" date="2020-09" db="EMBL/GenBank/DDBJ databases">
        <authorList>
            <person name="Sun Q."/>
            <person name="Kim S."/>
        </authorList>
    </citation>
    <scope>NUCLEOTIDE SEQUENCE</scope>
    <source>
        <strain evidence="10">KCTC 42249</strain>
    </source>
</reference>
<dbReference type="FunFam" id="1.20.58.220:FF:000004">
    <property type="entry name" value="Phosphate-specific transport system accessory protein PhoU"/>
    <property type="match status" value="1"/>
</dbReference>
<feature type="domain" description="PhoU" evidence="9">
    <location>
        <begin position="24"/>
        <end position="110"/>
    </location>
</feature>
<dbReference type="NCBIfam" id="TIGR02135">
    <property type="entry name" value="phoU_full"/>
    <property type="match status" value="1"/>
</dbReference>
<dbReference type="Pfam" id="PF01895">
    <property type="entry name" value="PhoU"/>
    <property type="match status" value="2"/>
</dbReference>
<dbReference type="PIRSF" id="PIRSF003107">
    <property type="entry name" value="PhoU"/>
    <property type="match status" value="1"/>
</dbReference>
<comment type="subunit">
    <text evidence="3 8">Homodimer.</text>
</comment>
<comment type="similarity">
    <text evidence="2 8">Belongs to the PhoU family.</text>
</comment>
<evidence type="ECO:0000256" key="5">
    <source>
        <dbReference type="ARBA" id="ARBA00022490"/>
    </source>
</evidence>